<accession>A0AAE1AAF4</accession>
<reference evidence="1" key="1">
    <citation type="journal article" date="2023" name="G3 (Bethesda)">
        <title>A reference genome for the long-term kleptoplast-retaining sea slug Elysia crispata morphotype clarki.</title>
        <authorList>
            <person name="Eastman K.E."/>
            <person name="Pendleton A.L."/>
            <person name="Shaikh M.A."/>
            <person name="Suttiyut T."/>
            <person name="Ogas R."/>
            <person name="Tomko P."/>
            <person name="Gavelis G."/>
            <person name="Widhalm J.R."/>
            <person name="Wisecaver J.H."/>
        </authorList>
    </citation>
    <scope>NUCLEOTIDE SEQUENCE</scope>
    <source>
        <strain evidence="1">ECLA1</strain>
    </source>
</reference>
<protein>
    <submittedName>
        <fullName evidence="1">Uncharacterized protein</fullName>
    </submittedName>
</protein>
<gene>
    <name evidence="1" type="ORF">RRG08_046697</name>
</gene>
<keyword evidence="2" id="KW-1185">Reference proteome</keyword>
<evidence type="ECO:0000313" key="1">
    <source>
        <dbReference type="EMBL" id="KAK3783967.1"/>
    </source>
</evidence>
<dbReference type="EMBL" id="JAWDGP010002323">
    <property type="protein sequence ID" value="KAK3783967.1"/>
    <property type="molecule type" value="Genomic_DNA"/>
</dbReference>
<comment type="caution">
    <text evidence="1">The sequence shown here is derived from an EMBL/GenBank/DDBJ whole genome shotgun (WGS) entry which is preliminary data.</text>
</comment>
<organism evidence="1 2">
    <name type="scientific">Elysia crispata</name>
    <name type="common">lettuce slug</name>
    <dbReference type="NCBI Taxonomy" id="231223"/>
    <lineage>
        <taxon>Eukaryota</taxon>
        <taxon>Metazoa</taxon>
        <taxon>Spiralia</taxon>
        <taxon>Lophotrochozoa</taxon>
        <taxon>Mollusca</taxon>
        <taxon>Gastropoda</taxon>
        <taxon>Heterobranchia</taxon>
        <taxon>Euthyneura</taxon>
        <taxon>Panpulmonata</taxon>
        <taxon>Sacoglossa</taxon>
        <taxon>Placobranchoidea</taxon>
        <taxon>Plakobranchidae</taxon>
        <taxon>Elysia</taxon>
    </lineage>
</organism>
<dbReference type="AlphaFoldDB" id="A0AAE1AAF4"/>
<dbReference type="Proteomes" id="UP001283361">
    <property type="component" value="Unassembled WGS sequence"/>
</dbReference>
<name>A0AAE1AAF4_9GAST</name>
<proteinExistence type="predicted"/>
<evidence type="ECO:0000313" key="2">
    <source>
        <dbReference type="Proteomes" id="UP001283361"/>
    </source>
</evidence>
<sequence>MKGVWPVKRWECLGSSRREEQGETKPVAKINSRSRPRACQPVCWFSWLSPPLLIHGKLAGSGSGYPMIASYDNTRIPPLSRACQMANTRGRWALNHGPRMFSP</sequence>